<feature type="domain" description="Doublecortin" evidence="2">
    <location>
        <begin position="51"/>
        <end position="132"/>
    </location>
</feature>
<feature type="compositionally biased region" description="Basic residues" evidence="1">
    <location>
        <begin position="141"/>
        <end position="164"/>
    </location>
</feature>
<sequence>MTHSSLMSISPSFYDPYNNISFVELNKNRRRDYDRTPNERIYNQVYKPRTLKIYIRRNGDRESKPKQFIWRVWQSSKLSDLVEEAGNHLNMSEPEQLFDSHGRLITDSEQITEGAIYVVATQNESFDRRSVDIPAYAAQHHTTHMRHPRATAHQTKHTSPRRKPSMPYLSRTPSPSTHRHYREQDDIYSVNQLPYEPPPISTPGRTERPYSDYGQYNDYNNQYNGDHYHDDPRYNSNHYQTSRHTYPETRSAKQHPPDIEVIDDWGIGDLDEIKRRDHEMLEKHKVKYAGRRTRSAVIYNRKDQTNPDAYLIYAFLNGQVPVGQTFRETWYFLPDNAIDTSNDQEKIRNRSAQRDRYIQKQQKKLAAKRRMEMIKQQQHSRSRSVAQQYSDLPYRSQSVEPYLQTR</sequence>
<dbReference type="SMART" id="SM00537">
    <property type="entry name" value="DCX"/>
    <property type="match status" value="1"/>
</dbReference>
<evidence type="ECO:0000313" key="4">
    <source>
        <dbReference type="WBParaSite" id="ACRNAN_scaffold2287.g17495.t1"/>
    </source>
</evidence>
<dbReference type="Proteomes" id="UP000887540">
    <property type="component" value="Unplaced"/>
</dbReference>
<accession>A0A914DCW6</accession>
<dbReference type="PROSITE" id="PS50309">
    <property type="entry name" value="DC"/>
    <property type="match status" value="1"/>
</dbReference>
<dbReference type="SUPFAM" id="SSF89837">
    <property type="entry name" value="Doublecortin (DC)"/>
    <property type="match status" value="1"/>
</dbReference>
<dbReference type="AlphaFoldDB" id="A0A914DCW6"/>
<keyword evidence="3" id="KW-1185">Reference proteome</keyword>
<dbReference type="WBParaSite" id="ACRNAN_scaffold2287.g17495.t1">
    <property type="protein sequence ID" value="ACRNAN_scaffold2287.g17495.t1"/>
    <property type="gene ID" value="ACRNAN_scaffold2287.g17495"/>
</dbReference>
<evidence type="ECO:0000256" key="1">
    <source>
        <dbReference type="SAM" id="MobiDB-lite"/>
    </source>
</evidence>
<reference evidence="4" key="1">
    <citation type="submission" date="2022-11" db="UniProtKB">
        <authorList>
            <consortium name="WormBaseParasite"/>
        </authorList>
    </citation>
    <scope>IDENTIFICATION</scope>
</reference>
<evidence type="ECO:0000259" key="2">
    <source>
        <dbReference type="PROSITE" id="PS50309"/>
    </source>
</evidence>
<evidence type="ECO:0000313" key="3">
    <source>
        <dbReference type="Proteomes" id="UP000887540"/>
    </source>
</evidence>
<dbReference type="Gene3D" id="3.10.20.230">
    <property type="entry name" value="Doublecortin domain"/>
    <property type="match status" value="1"/>
</dbReference>
<dbReference type="InterPro" id="IPR003533">
    <property type="entry name" value="Doublecortin_dom"/>
</dbReference>
<protein>
    <submittedName>
        <fullName evidence="4">Doublecortin domain-containing protein</fullName>
    </submittedName>
</protein>
<feature type="region of interest" description="Disordered" evidence="1">
    <location>
        <begin position="367"/>
        <end position="406"/>
    </location>
</feature>
<dbReference type="GO" id="GO:0035556">
    <property type="term" value="P:intracellular signal transduction"/>
    <property type="evidence" value="ECO:0007669"/>
    <property type="project" value="InterPro"/>
</dbReference>
<organism evidence="3 4">
    <name type="scientific">Acrobeloides nanus</name>
    <dbReference type="NCBI Taxonomy" id="290746"/>
    <lineage>
        <taxon>Eukaryota</taxon>
        <taxon>Metazoa</taxon>
        <taxon>Ecdysozoa</taxon>
        <taxon>Nematoda</taxon>
        <taxon>Chromadorea</taxon>
        <taxon>Rhabditida</taxon>
        <taxon>Tylenchina</taxon>
        <taxon>Cephalobomorpha</taxon>
        <taxon>Cephaloboidea</taxon>
        <taxon>Cephalobidae</taxon>
        <taxon>Acrobeloides</taxon>
    </lineage>
</organism>
<feature type="region of interest" description="Disordered" evidence="1">
    <location>
        <begin position="140"/>
        <end position="212"/>
    </location>
</feature>
<feature type="compositionally biased region" description="Polar residues" evidence="1">
    <location>
        <begin position="375"/>
        <end position="406"/>
    </location>
</feature>
<proteinExistence type="predicted"/>
<name>A0A914DCW6_9BILA</name>
<dbReference type="InterPro" id="IPR036572">
    <property type="entry name" value="Doublecortin_dom_sf"/>
</dbReference>